<evidence type="ECO:0000313" key="10">
    <source>
        <dbReference type="Proteomes" id="UP001501222"/>
    </source>
</evidence>
<name>A0ABP6Z8X2_9ACTN</name>
<evidence type="ECO:0000313" key="9">
    <source>
        <dbReference type="EMBL" id="GAA3601441.1"/>
    </source>
</evidence>
<feature type="domain" description="Peptidase M48" evidence="8">
    <location>
        <begin position="11"/>
        <end position="165"/>
    </location>
</feature>
<evidence type="ECO:0000256" key="5">
    <source>
        <dbReference type="ARBA" id="ARBA00023049"/>
    </source>
</evidence>
<sequence>MTNWSLYTLPQRNLEAVLAHELAHHLALPPKVSLFLYWLSLPARMTGVVLRAGLRHDFWKKVVWAVIAILSFGVFVLWFVTEFDYHTVLLLSAWSAPLLVPWLSRHGEQAADRTAADLGYGTPLVEVFAGREFHRAQSAPGWRPERFGVGDTQPIETRRQRALEKHLKKLAESTHQPYRIDSA</sequence>
<comment type="similarity">
    <text evidence="6">Belongs to the peptidase M48 family.</text>
</comment>
<comment type="caution">
    <text evidence="9">The sequence shown here is derived from an EMBL/GenBank/DDBJ whole genome shotgun (WGS) entry which is preliminary data.</text>
</comment>
<keyword evidence="4 6" id="KW-0862">Zinc</keyword>
<gene>
    <name evidence="9" type="ORF">GCM10022235_86490</name>
</gene>
<keyword evidence="7" id="KW-1133">Transmembrane helix</keyword>
<keyword evidence="2" id="KW-0479">Metal-binding</keyword>
<keyword evidence="1 6" id="KW-0645">Protease</keyword>
<evidence type="ECO:0000256" key="3">
    <source>
        <dbReference type="ARBA" id="ARBA00022801"/>
    </source>
</evidence>
<proteinExistence type="inferred from homology"/>
<evidence type="ECO:0000256" key="7">
    <source>
        <dbReference type="SAM" id="Phobius"/>
    </source>
</evidence>
<keyword evidence="7" id="KW-0812">Transmembrane</keyword>
<evidence type="ECO:0000256" key="1">
    <source>
        <dbReference type="ARBA" id="ARBA00022670"/>
    </source>
</evidence>
<evidence type="ECO:0000259" key="8">
    <source>
        <dbReference type="Pfam" id="PF01435"/>
    </source>
</evidence>
<keyword evidence="3 6" id="KW-0378">Hydrolase</keyword>
<keyword evidence="7" id="KW-0472">Membrane</keyword>
<evidence type="ECO:0000256" key="2">
    <source>
        <dbReference type="ARBA" id="ARBA00022723"/>
    </source>
</evidence>
<reference evidence="10" key="1">
    <citation type="journal article" date="2019" name="Int. J. Syst. Evol. Microbiol.">
        <title>The Global Catalogue of Microorganisms (GCM) 10K type strain sequencing project: providing services to taxonomists for standard genome sequencing and annotation.</title>
        <authorList>
            <consortium name="The Broad Institute Genomics Platform"/>
            <consortium name="The Broad Institute Genome Sequencing Center for Infectious Disease"/>
            <person name="Wu L."/>
            <person name="Ma J."/>
        </authorList>
    </citation>
    <scope>NUCLEOTIDE SEQUENCE [LARGE SCALE GENOMIC DNA]</scope>
    <source>
        <strain evidence="10">JCM 16928</strain>
    </source>
</reference>
<dbReference type="Pfam" id="PF01435">
    <property type="entry name" value="Peptidase_M48"/>
    <property type="match status" value="1"/>
</dbReference>
<feature type="transmembrane region" description="Helical" evidence="7">
    <location>
        <begin position="62"/>
        <end position="79"/>
    </location>
</feature>
<dbReference type="InterPro" id="IPR001915">
    <property type="entry name" value="Peptidase_M48"/>
</dbReference>
<protein>
    <recommendedName>
        <fullName evidence="8">Peptidase M48 domain-containing protein</fullName>
    </recommendedName>
</protein>
<comment type="cofactor">
    <cofactor evidence="6">
        <name>Zn(2+)</name>
        <dbReference type="ChEBI" id="CHEBI:29105"/>
    </cofactor>
    <text evidence="6">Binds 1 zinc ion per subunit.</text>
</comment>
<organism evidence="9 10">
    <name type="scientific">Kribbella ginsengisoli</name>
    <dbReference type="NCBI Taxonomy" id="363865"/>
    <lineage>
        <taxon>Bacteria</taxon>
        <taxon>Bacillati</taxon>
        <taxon>Actinomycetota</taxon>
        <taxon>Actinomycetes</taxon>
        <taxon>Propionibacteriales</taxon>
        <taxon>Kribbellaceae</taxon>
        <taxon>Kribbella</taxon>
    </lineage>
</organism>
<keyword evidence="10" id="KW-1185">Reference proteome</keyword>
<dbReference type="Proteomes" id="UP001501222">
    <property type="component" value="Unassembled WGS sequence"/>
</dbReference>
<evidence type="ECO:0000256" key="4">
    <source>
        <dbReference type="ARBA" id="ARBA00022833"/>
    </source>
</evidence>
<keyword evidence="5 6" id="KW-0482">Metalloprotease</keyword>
<accession>A0ABP6Z8X2</accession>
<dbReference type="EMBL" id="BAABAA010000040">
    <property type="protein sequence ID" value="GAA3601441.1"/>
    <property type="molecule type" value="Genomic_DNA"/>
</dbReference>
<evidence type="ECO:0000256" key="6">
    <source>
        <dbReference type="RuleBase" id="RU003983"/>
    </source>
</evidence>